<evidence type="ECO:0000313" key="3">
    <source>
        <dbReference type="Proteomes" id="UP000265520"/>
    </source>
</evidence>
<protein>
    <submittedName>
        <fullName evidence="2">Copia protein</fullName>
    </submittedName>
</protein>
<reference evidence="2 3" key="1">
    <citation type="journal article" date="2018" name="Front. Plant Sci.">
        <title>Red Clover (Trifolium pratense) and Zigzag Clover (T. medium) - A Picture of Genomic Similarities and Differences.</title>
        <authorList>
            <person name="Dluhosova J."/>
            <person name="Istvanek J."/>
            <person name="Nedelnik J."/>
            <person name="Repkova J."/>
        </authorList>
    </citation>
    <scope>NUCLEOTIDE SEQUENCE [LARGE SCALE GENOMIC DNA]</scope>
    <source>
        <strain evidence="3">cv. 10/8</strain>
        <tissue evidence="2">Leaf</tissue>
    </source>
</reference>
<accession>A0A392QZN9</accession>
<feature type="domain" description="Reverse transcriptase Ty1/copia-type" evidence="1">
    <location>
        <begin position="2"/>
        <end position="166"/>
    </location>
</feature>
<evidence type="ECO:0000313" key="2">
    <source>
        <dbReference type="EMBL" id="MCI29040.1"/>
    </source>
</evidence>
<feature type="non-terminal residue" evidence="2">
    <location>
        <position position="166"/>
    </location>
</feature>
<dbReference type="PANTHER" id="PTHR43383">
    <property type="entry name" value="NODULIN 6"/>
    <property type="match status" value="1"/>
</dbReference>
<sequence>DGRSQIAGVDCDETFSPVVKSATIRTVLTIALSKSWHIHQLDVQNAFLHGDLHETVYMHQPLGFRVPRRPDYVCRLRKSLYGLKQAPRAWYQRFADFVSTIGFQHSTSDHSLFIYRRGFDLAYILLYVDDIILVTSSHDLRKSIMTLLASEFAMKDLGPLSYFLGI</sequence>
<feature type="non-terminal residue" evidence="2">
    <location>
        <position position="1"/>
    </location>
</feature>
<dbReference type="SUPFAM" id="SSF56672">
    <property type="entry name" value="DNA/RNA polymerases"/>
    <property type="match status" value="1"/>
</dbReference>
<dbReference type="InterPro" id="IPR043502">
    <property type="entry name" value="DNA/RNA_pol_sf"/>
</dbReference>
<dbReference type="Pfam" id="PF07727">
    <property type="entry name" value="RVT_2"/>
    <property type="match status" value="1"/>
</dbReference>
<dbReference type="AlphaFoldDB" id="A0A392QZN9"/>
<keyword evidence="3" id="KW-1185">Reference proteome</keyword>
<organism evidence="2 3">
    <name type="scientific">Trifolium medium</name>
    <dbReference type="NCBI Taxonomy" id="97028"/>
    <lineage>
        <taxon>Eukaryota</taxon>
        <taxon>Viridiplantae</taxon>
        <taxon>Streptophyta</taxon>
        <taxon>Embryophyta</taxon>
        <taxon>Tracheophyta</taxon>
        <taxon>Spermatophyta</taxon>
        <taxon>Magnoliopsida</taxon>
        <taxon>eudicotyledons</taxon>
        <taxon>Gunneridae</taxon>
        <taxon>Pentapetalae</taxon>
        <taxon>rosids</taxon>
        <taxon>fabids</taxon>
        <taxon>Fabales</taxon>
        <taxon>Fabaceae</taxon>
        <taxon>Papilionoideae</taxon>
        <taxon>50 kb inversion clade</taxon>
        <taxon>NPAAA clade</taxon>
        <taxon>Hologalegina</taxon>
        <taxon>IRL clade</taxon>
        <taxon>Trifolieae</taxon>
        <taxon>Trifolium</taxon>
    </lineage>
</organism>
<dbReference type="Proteomes" id="UP000265520">
    <property type="component" value="Unassembled WGS sequence"/>
</dbReference>
<dbReference type="PANTHER" id="PTHR43383:SF2">
    <property type="entry name" value="AMIDOHYDROLASE 2 FAMILY PROTEIN"/>
    <property type="match status" value="1"/>
</dbReference>
<dbReference type="EMBL" id="LXQA010169824">
    <property type="protein sequence ID" value="MCI29040.1"/>
    <property type="molecule type" value="Genomic_DNA"/>
</dbReference>
<dbReference type="InterPro" id="IPR013103">
    <property type="entry name" value="RVT_2"/>
</dbReference>
<evidence type="ECO:0000259" key="1">
    <source>
        <dbReference type="Pfam" id="PF07727"/>
    </source>
</evidence>
<proteinExistence type="predicted"/>
<name>A0A392QZN9_9FABA</name>
<comment type="caution">
    <text evidence="2">The sequence shown here is derived from an EMBL/GenBank/DDBJ whole genome shotgun (WGS) entry which is preliminary data.</text>
</comment>